<comment type="cofactor">
    <cofactor evidence="1">
        <name>pyridoxal 5'-phosphate</name>
        <dbReference type="ChEBI" id="CHEBI:597326"/>
    </cofactor>
</comment>
<dbReference type="CDD" id="cd00610">
    <property type="entry name" value="OAT_like"/>
    <property type="match status" value="1"/>
</dbReference>
<accession>A0A6C7E900</accession>
<dbReference type="Gene3D" id="3.90.1150.10">
    <property type="entry name" value="Aspartate Aminotransferase, domain 1"/>
    <property type="match status" value="1"/>
</dbReference>
<dbReference type="OrthoDB" id="9801052at2"/>
<evidence type="ECO:0000313" key="4">
    <source>
        <dbReference type="EMBL" id="BAN00516.1"/>
    </source>
</evidence>
<sequence>MSSPGSHLSGVWSKVTDLQIERGIGCRVVDTNGNEYLDFTSGIAAASTGHAHPKVVQAISEQAAKIVHAQINVYRHDLLDPLATKLAEITPDGLDTFYFDSSSDAVLEAAVKLAKHATGRRNVVVFDGAFHGRTHYTMAMSSSRAIDREGYGPLPAGVLIAPFPDPHASDQEAEVSRALRALDRIFATQTPASEVAAMVIEPVIGERGYIPTPKVFIEGLAERCAANGILFVADETQSGFGRTGRMFAIESLGVVPDILCMAKGIASGFPFAAFGTRRELDDQWRTGSHSGSSNGNPLGCAAALATIEVLTEPGFLDNVKSRGDQLIDALRDLQQLDQALLHVRGRGLMVATEFDTAERAQAIVEHCLTENKLILMTAGTRNRTIRWIPPLIATSDDINEAVSAFASAIRATG</sequence>
<dbReference type="EMBL" id="AP012057">
    <property type="protein sequence ID" value="BAN00516.1"/>
    <property type="molecule type" value="Genomic_DNA"/>
</dbReference>
<comment type="similarity">
    <text evidence="3">Belongs to the class-III pyridoxal-phosphate-dependent aminotransferase family.</text>
</comment>
<dbReference type="PIRSF" id="PIRSF000521">
    <property type="entry name" value="Transaminase_4ab_Lys_Orn"/>
    <property type="match status" value="1"/>
</dbReference>
<evidence type="ECO:0000313" key="5">
    <source>
        <dbReference type="Proteomes" id="UP000011863"/>
    </source>
</evidence>
<dbReference type="FunFam" id="3.40.640.10:FF:000004">
    <property type="entry name" value="Acetylornithine aminotransferase"/>
    <property type="match status" value="1"/>
</dbReference>
<dbReference type="Gene3D" id="3.40.640.10">
    <property type="entry name" value="Type I PLP-dependent aspartate aminotransferase-like (Major domain)"/>
    <property type="match status" value="1"/>
</dbReference>
<proteinExistence type="inferred from homology"/>
<dbReference type="KEGG" id="aym:YM304_02020"/>
<keyword evidence="2 3" id="KW-0663">Pyridoxal phosphate</keyword>
<dbReference type="Pfam" id="PF00202">
    <property type="entry name" value="Aminotran_3"/>
    <property type="match status" value="1"/>
</dbReference>
<dbReference type="EC" id="2.6.1.19" evidence="4"/>
<dbReference type="Proteomes" id="UP000011863">
    <property type="component" value="Chromosome"/>
</dbReference>
<organism evidence="4 5">
    <name type="scientific">Ilumatobacter coccineus (strain NBRC 103263 / KCTC 29153 / YM16-304)</name>
    <dbReference type="NCBI Taxonomy" id="1313172"/>
    <lineage>
        <taxon>Bacteria</taxon>
        <taxon>Bacillati</taxon>
        <taxon>Actinomycetota</taxon>
        <taxon>Acidimicrobiia</taxon>
        <taxon>Acidimicrobiales</taxon>
        <taxon>Ilumatobacteraceae</taxon>
        <taxon>Ilumatobacter</taxon>
    </lineage>
</organism>
<dbReference type="GO" id="GO:0034386">
    <property type="term" value="F:4-aminobutyrate:2-oxoglutarate transaminase activity"/>
    <property type="evidence" value="ECO:0007669"/>
    <property type="project" value="UniProtKB-EC"/>
</dbReference>
<dbReference type="InterPro" id="IPR005814">
    <property type="entry name" value="Aminotrans_3"/>
</dbReference>
<dbReference type="InterPro" id="IPR050103">
    <property type="entry name" value="Class-III_PLP-dep_AT"/>
</dbReference>
<dbReference type="PANTHER" id="PTHR11986">
    <property type="entry name" value="AMINOTRANSFERASE CLASS III"/>
    <property type="match status" value="1"/>
</dbReference>
<evidence type="ECO:0000256" key="2">
    <source>
        <dbReference type="ARBA" id="ARBA00022898"/>
    </source>
</evidence>
<dbReference type="RefSeq" id="WP_015439764.1">
    <property type="nucleotide sequence ID" value="NC_020520.1"/>
</dbReference>
<keyword evidence="4" id="KW-0808">Transferase</keyword>
<keyword evidence="5" id="KW-1185">Reference proteome</keyword>
<dbReference type="SUPFAM" id="SSF53383">
    <property type="entry name" value="PLP-dependent transferases"/>
    <property type="match status" value="1"/>
</dbReference>
<evidence type="ECO:0000256" key="3">
    <source>
        <dbReference type="RuleBase" id="RU003560"/>
    </source>
</evidence>
<dbReference type="GO" id="GO:0030170">
    <property type="term" value="F:pyridoxal phosphate binding"/>
    <property type="evidence" value="ECO:0007669"/>
    <property type="project" value="InterPro"/>
</dbReference>
<evidence type="ECO:0000256" key="1">
    <source>
        <dbReference type="ARBA" id="ARBA00001933"/>
    </source>
</evidence>
<dbReference type="GO" id="GO:0042802">
    <property type="term" value="F:identical protein binding"/>
    <property type="evidence" value="ECO:0007669"/>
    <property type="project" value="TreeGrafter"/>
</dbReference>
<dbReference type="InterPro" id="IPR015421">
    <property type="entry name" value="PyrdxlP-dep_Trfase_major"/>
</dbReference>
<dbReference type="AlphaFoldDB" id="A0A6C7E900"/>
<protein>
    <submittedName>
        <fullName evidence="4">4-aminobutyrate aminotransferase</fullName>
        <ecNumber evidence="4">2.6.1.19</ecNumber>
    </submittedName>
</protein>
<reference evidence="4 5" key="1">
    <citation type="journal article" date="2013" name="Int. J. Syst. Evol. Microbiol.">
        <title>Ilumatobacter nonamiense sp. nov. and Ilumatobacter coccineum sp. nov., isolated from seashore sand.</title>
        <authorList>
            <person name="Matsumoto A."/>
            <person name="Kasai H."/>
            <person name="Matsuo Y."/>
            <person name="Shizuri Y."/>
            <person name="Ichikawa N."/>
            <person name="Fujita N."/>
            <person name="Omura S."/>
            <person name="Takahashi Y."/>
        </authorList>
    </citation>
    <scope>NUCLEOTIDE SEQUENCE [LARGE SCALE GENOMIC DNA]</scope>
    <source>
        <strain evidence="5">NBRC 103263 / KCTC 29153 / YM16-304</strain>
    </source>
</reference>
<dbReference type="InterPro" id="IPR015422">
    <property type="entry name" value="PyrdxlP-dep_Trfase_small"/>
</dbReference>
<gene>
    <name evidence="4" type="primary">gabT</name>
    <name evidence="4" type="ORF">YM304_02020</name>
</gene>
<dbReference type="InterPro" id="IPR015424">
    <property type="entry name" value="PyrdxlP-dep_Trfase"/>
</dbReference>
<name>A0A6C7E900_ILUCY</name>
<keyword evidence="4" id="KW-0032">Aminotransferase</keyword>